<feature type="binding site" evidence="15">
    <location>
        <position position="130"/>
    </location>
    <ligand>
        <name>DNA</name>
        <dbReference type="ChEBI" id="CHEBI:16991"/>
    </ligand>
</feature>
<feature type="domain" description="Formamidopyrimidine-DNA glycosylase catalytic" evidence="17">
    <location>
        <begin position="5"/>
        <end position="133"/>
    </location>
</feature>
<dbReference type="EC" id="3.2.2.23" evidence="15"/>
<dbReference type="SUPFAM" id="SSF57716">
    <property type="entry name" value="Glucocorticoid receptor-like (DNA-binding domain)"/>
    <property type="match status" value="1"/>
</dbReference>
<evidence type="ECO:0000256" key="6">
    <source>
        <dbReference type="ARBA" id="ARBA00022771"/>
    </source>
</evidence>
<sequence>MSYMPELPEVETIRRGLQALAVGRRVAGLRVIEPGSFHGAPSAVRALQGATVVKIERRAKVLTVVFDNGYCLVIHLKMTGQLVLVDPNLRGGRFGAGHPSRSLIGDLPDKSTRVVIELADGGRLFFNDQRKFGWMRLLPLAEAARLDFFKKAGPEPLSPGFSAAELAKRLARRPGSRVKAALLDQAVIAGIGNIYADESLFDAGVHPSRRVSSLSPDEVQALWRSIRRVLSLAIAKGGSTDRNYLNAEGRPGDYLKTAMVFRRQGQACRRCGGEVHKIKLAGRGTHFCPVCQIEDLTEQTASDTKVLGA</sequence>
<comment type="subunit">
    <text evidence="3 15">Monomer.</text>
</comment>
<dbReference type="InterPro" id="IPR035937">
    <property type="entry name" value="FPG_N"/>
</dbReference>
<evidence type="ECO:0000256" key="10">
    <source>
        <dbReference type="ARBA" id="ARBA00023204"/>
    </source>
</evidence>
<evidence type="ECO:0000256" key="11">
    <source>
        <dbReference type="ARBA" id="ARBA00023239"/>
    </source>
</evidence>
<dbReference type="InterPro" id="IPR012319">
    <property type="entry name" value="FPG_cat"/>
</dbReference>
<feature type="active site" description="Schiff-base intermediate with DNA" evidence="15">
    <location>
        <position position="5"/>
    </location>
</feature>
<comment type="catalytic activity">
    <reaction evidence="1 15">
        <text>Hydrolysis of DNA containing ring-opened 7-methylguanine residues, releasing 2,6-diamino-4-hydroxy-5-(N-methyl)formamidopyrimidine.</text>
        <dbReference type="EC" id="3.2.2.23"/>
    </reaction>
</comment>
<keyword evidence="9 15" id="KW-0238">DNA-binding</keyword>
<feature type="active site" description="Proton donor; for beta-elimination activity" evidence="15">
    <location>
        <position position="60"/>
    </location>
</feature>
<dbReference type="PROSITE" id="PS51066">
    <property type="entry name" value="ZF_FPG_2"/>
    <property type="match status" value="1"/>
</dbReference>
<dbReference type="GO" id="GO:0006284">
    <property type="term" value="P:base-excision repair"/>
    <property type="evidence" value="ECO:0007669"/>
    <property type="project" value="InterPro"/>
</dbReference>
<evidence type="ECO:0000256" key="3">
    <source>
        <dbReference type="ARBA" id="ARBA00011245"/>
    </source>
</evidence>
<keyword evidence="8 15" id="KW-0862">Zinc</keyword>
<evidence type="ECO:0000256" key="5">
    <source>
        <dbReference type="ARBA" id="ARBA00022763"/>
    </source>
</evidence>
<comment type="catalytic activity">
    <reaction evidence="14 15">
        <text>2'-deoxyribonucleotide-(2'-deoxyribose 5'-phosphate)-2'-deoxyribonucleotide-DNA = a 3'-end 2'-deoxyribonucleotide-(2,3-dehydro-2,3-deoxyribose 5'-phosphate)-DNA + a 5'-end 5'-phospho-2'-deoxyribonucleoside-DNA + H(+)</text>
        <dbReference type="Rhea" id="RHEA:66592"/>
        <dbReference type="Rhea" id="RHEA-COMP:13180"/>
        <dbReference type="Rhea" id="RHEA-COMP:16897"/>
        <dbReference type="Rhea" id="RHEA-COMP:17067"/>
        <dbReference type="ChEBI" id="CHEBI:15378"/>
        <dbReference type="ChEBI" id="CHEBI:136412"/>
        <dbReference type="ChEBI" id="CHEBI:157695"/>
        <dbReference type="ChEBI" id="CHEBI:167181"/>
        <dbReference type="EC" id="4.2.99.18"/>
    </reaction>
</comment>
<protein>
    <recommendedName>
        <fullName evidence="15">Formamidopyrimidine-DNA glycosylase</fullName>
        <shortName evidence="15">Fapy-DNA glycosylase</shortName>
        <ecNumber evidence="15">3.2.2.23</ecNumber>
    </recommendedName>
    <alternativeName>
        <fullName evidence="15">DNA-(apurinic or apyrimidinic site) lyase MutM</fullName>
        <shortName evidence="15">AP lyase MutM</shortName>
        <ecNumber evidence="15">4.2.99.18</ecNumber>
    </alternativeName>
</protein>
<dbReference type="InterPro" id="IPR010663">
    <property type="entry name" value="Znf_FPG/IleRS"/>
</dbReference>
<keyword evidence="5 15" id="KW-0227">DNA damage</keyword>
<dbReference type="PROSITE" id="PS51068">
    <property type="entry name" value="FPG_CAT"/>
    <property type="match status" value="1"/>
</dbReference>
<dbReference type="SUPFAM" id="SSF81624">
    <property type="entry name" value="N-terminal domain of MutM-like DNA repair proteins"/>
    <property type="match status" value="1"/>
</dbReference>
<dbReference type="PANTHER" id="PTHR22993:SF9">
    <property type="entry name" value="FORMAMIDOPYRIMIDINE-DNA GLYCOSYLASE"/>
    <property type="match status" value="1"/>
</dbReference>
<dbReference type="Proteomes" id="UP000289269">
    <property type="component" value="Unassembled WGS sequence"/>
</dbReference>
<dbReference type="InterPro" id="IPR010979">
    <property type="entry name" value="Ribosomal_uS13-like_H2TH"/>
</dbReference>
<evidence type="ECO:0000256" key="13">
    <source>
        <dbReference type="ARBA" id="ARBA00023295"/>
    </source>
</evidence>
<name>A0A4Q0AJ34_9BACT</name>
<evidence type="ECO:0000256" key="2">
    <source>
        <dbReference type="ARBA" id="ARBA00009409"/>
    </source>
</evidence>
<evidence type="ECO:0000313" key="18">
    <source>
        <dbReference type="EMBL" id="RWZ79488.1"/>
    </source>
</evidence>
<comment type="cofactor">
    <cofactor evidence="15">
        <name>Zn(2+)</name>
        <dbReference type="ChEBI" id="CHEBI:29105"/>
    </cofactor>
    <text evidence="15">Binds 1 zinc ion per subunit.</text>
</comment>
<comment type="caution">
    <text evidence="15">Lacks conserved residue(s) required for the propagation of feature annotation.</text>
</comment>
<dbReference type="SMART" id="SM01232">
    <property type="entry name" value="H2TH"/>
    <property type="match status" value="1"/>
</dbReference>
<dbReference type="HAMAP" id="MF_00103">
    <property type="entry name" value="Fapy_DNA_glycosyl"/>
    <property type="match status" value="1"/>
</dbReference>
<dbReference type="Gene3D" id="1.10.8.50">
    <property type="match status" value="1"/>
</dbReference>
<feature type="active site" description="Proton donor" evidence="15">
    <location>
        <position position="6"/>
    </location>
</feature>
<evidence type="ECO:0000256" key="7">
    <source>
        <dbReference type="ARBA" id="ARBA00022801"/>
    </source>
</evidence>
<dbReference type="SMART" id="SM00898">
    <property type="entry name" value="Fapy_DNA_glyco"/>
    <property type="match status" value="1"/>
</dbReference>
<dbReference type="EMBL" id="SCKW01000010">
    <property type="protein sequence ID" value="RWZ79488.1"/>
    <property type="molecule type" value="Genomic_DNA"/>
</dbReference>
<comment type="function">
    <text evidence="15">Involved in base excision repair of DNA damaged by oxidation or by mutagenic agents. Acts as DNA glycosylase that recognizes and removes damaged bases. Has a preference for oxidized purines, such as 7,8-dihydro-8-oxoguanine (8-oxoG). Has AP (apurinic/apyrimidinic) lyase activity and introduces nicks in the DNA strand. Cleaves the DNA backbone by beta-delta elimination to generate a single-strand break at the site of the removed base with both 3'- and 5'-phosphates.</text>
</comment>
<dbReference type="EC" id="4.2.99.18" evidence="15"/>
<gene>
    <name evidence="15 18" type="primary">mutM</name>
    <name evidence="15" type="synonym">fpg</name>
    <name evidence="18" type="ORF">EOT04_01530</name>
</gene>
<evidence type="ECO:0000256" key="15">
    <source>
        <dbReference type="HAMAP-Rule" id="MF_00103"/>
    </source>
</evidence>
<dbReference type="AlphaFoldDB" id="A0A4Q0AJ34"/>
<dbReference type="Pfam" id="PF06831">
    <property type="entry name" value="H2TH"/>
    <property type="match status" value="1"/>
</dbReference>
<keyword evidence="19" id="KW-1185">Reference proteome</keyword>
<organism evidence="18 19">
    <name type="scientific">Candidatus Chaera renei</name>
    <dbReference type="NCBI Taxonomy" id="2506947"/>
    <lineage>
        <taxon>Bacteria</taxon>
        <taxon>Candidatus Saccharimonadota</taxon>
        <taxon>Candidatus Saccharimonadia</taxon>
        <taxon>Candidatus Saccharimonadales</taxon>
        <taxon>Candidatus Saccharimonadaceae</taxon>
        <taxon>Candidatus Chaera</taxon>
    </lineage>
</organism>
<keyword evidence="4 15" id="KW-0479">Metal-binding</keyword>
<dbReference type="CDD" id="cd08966">
    <property type="entry name" value="EcFpg-like_N"/>
    <property type="match status" value="1"/>
</dbReference>
<proteinExistence type="inferred from homology"/>
<dbReference type="GO" id="GO:0008270">
    <property type="term" value="F:zinc ion binding"/>
    <property type="evidence" value="ECO:0007669"/>
    <property type="project" value="UniProtKB-UniRule"/>
</dbReference>
<dbReference type="SUPFAM" id="SSF46946">
    <property type="entry name" value="S13-like H2TH domain"/>
    <property type="match status" value="1"/>
</dbReference>
<evidence type="ECO:0000256" key="12">
    <source>
        <dbReference type="ARBA" id="ARBA00023268"/>
    </source>
</evidence>
<comment type="caution">
    <text evidence="18">The sequence shown here is derived from an EMBL/GenBank/DDBJ whole genome shotgun (WGS) entry which is preliminary data.</text>
</comment>
<feature type="active site" description="Proton donor; for delta-elimination activity" evidence="15">
    <location>
        <position position="283"/>
    </location>
</feature>
<dbReference type="Pfam" id="PF01149">
    <property type="entry name" value="Fapy_DNA_glyco"/>
    <property type="match status" value="1"/>
</dbReference>
<dbReference type="Gene3D" id="3.20.190.10">
    <property type="entry name" value="MutM-like, N-terminal"/>
    <property type="match status" value="1"/>
</dbReference>
<evidence type="ECO:0000259" key="16">
    <source>
        <dbReference type="PROSITE" id="PS51066"/>
    </source>
</evidence>
<keyword evidence="12 15" id="KW-0511">Multifunctional enzyme</keyword>
<keyword evidence="7 15" id="KW-0378">Hydrolase</keyword>
<dbReference type="GO" id="GO:0003684">
    <property type="term" value="F:damaged DNA binding"/>
    <property type="evidence" value="ECO:0007669"/>
    <property type="project" value="InterPro"/>
</dbReference>
<dbReference type="InterPro" id="IPR000214">
    <property type="entry name" value="Znf_DNA_glyclase/AP_lyase"/>
</dbReference>
<evidence type="ECO:0000256" key="9">
    <source>
        <dbReference type="ARBA" id="ARBA00023125"/>
    </source>
</evidence>
<dbReference type="Pfam" id="PF06827">
    <property type="entry name" value="zf-FPG_IleRS"/>
    <property type="match status" value="1"/>
</dbReference>
<evidence type="ECO:0000256" key="4">
    <source>
        <dbReference type="ARBA" id="ARBA00022723"/>
    </source>
</evidence>
<dbReference type="InterPro" id="IPR020629">
    <property type="entry name" value="FPG_Glyclase"/>
</dbReference>
<evidence type="ECO:0000259" key="17">
    <source>
        <dbReference type="PROSITE" id="PS51068"/>
    </source>
</evidence>
<dbReference type="InterPro" id="IPR015886">
    <property type="entry name" value="H2TH_FPG"/>
</dbReference>
<keyword evidence="6 15" id="KW-0863">Zinc-finger</keyword>
<comment type="similarity">
    <text evidence="2 15">Belongs to the FPG family.</text>
</comment>
<dbReference type="PANTHER" id="PTHR22993">
    <property type="entry name" value="FORMAMIDOPYRIMIDINE-DNA GLYCOSYLASE"/>
    <property type="match status" value="1"/>
</dbReference>
<reference evidence="18" key="1">
    <citation type="submission" date="2019-01" db="EMBL/GenBank/DDBJ databases">
        <title>Genomic signatures and co-occurrence patterns of the ultra-small Saccharimodia (Patescibacteria phylum) suggest a symbiotic lifestyle.</title>
        <authorList>
            <person name="Lemos L."/>
            <person name="Medeiros J."/>
            <person name="Andreote F."/>
            <person name="Fernandes G."/>
            <person name="Varani A."/>
            <person name="Oliveira G."/>
            <person name="Pylro V."/>
        </authorList>
    </citation>
    <scope>NUCLEOTIDE SEQUENCE [LARGE SCALE GENOMIC DNA]</scope>
    <source>
        <strain evidence="18">AMD01</strain>
    </source>
</reference>
<dbReference type="NCBIfam" id="TIGR00577">
    <property type="entry name" value="fpg"/>
    <property type="match status" value="1"/>
</dbReference>
<dbReference type="NCBIfam" id="NF002211">
    <property type="entry name" value="PRK01103.1"/>
    <property type="match status" value="1"/>
</dbReference>
<dbReference type="GO" id="GO:0034039">
    <property type="term" value="F:8-oxo-7,8-dihydroguanine DNA N-glycosylase activity"/>
    <property type="evidence" value="ECO:0007669"/>
    <property type="project" value="TreeGrafter"/>
</dbReference>
<dbReference type="InterPro" id="IPR015887">
    <property type="entry name" value="DNA_glyclase_Znf_dom_DNA_BS"/>
</dbReference>
<evidence type="ECO:0000256" key="8">
    <source>
        <dbReference type="ARBA" id="ARBA00022833"/>
    </source>
</evidence>
<keyword evidence="13 15" id="KW-0326">Glycosidase</keyword>
<feature type="domain" description="FPG-type" evidence="16">
    <location>
        <begin position="259"/>
        <end position="293"/>
    </location>
</feature>
<dbReference type="GO" id="GO:0140078">
    <property type="term" value="F:class I DNA-(apurinic or apyrimidinic site) endonuclease activity"/>
    <property type="evidence" value="ECO:0007669"/>
    <property type="project" value="UniProtKB-EC"/>
</dbReference>
<keyword evidence="10 15" id="KW-0234">DNA repair</keyword>
<dbReference type="PROSITE" id="PS01242">
    <property type="entry name" value="ZF_FPG_1"/>
    <property type="match status" value="1"/>
</dbReference>
<evidence type="ECO:0000313" key="19">
    <source>
        <dbReference type="Proteomes" id="UP000289269"/>
    </source>
</evidence>
<evidence type="ECO:0000256" key="14">
    <source>
        <dbReference type="ARBA" id="ARBA00044632"/>
    </source>
</evidence>
<dbReference type="FunFam" id="1.10.8.50:FF:000003">
    <property type="entry name" value="Formamidopyrimidine-DNA glycosylase"/>
    <property type="match status" value="1"/>
</dbReference>
<keyword evidence="11 15" id="KW-0456">Lyase</keyword>
<evidence type="ECO:0000256" key="1">
    <source>
        <dbReference type="ARBA" id="ARBA00001668"/>
    </source>
</evidence>
<accession>A0A4Q0AJ34</accession>